<organism evidence="1 2">
    <name type="scientific">Botryotinia fuckeliana (strain T4)</name>
    <name type="common">Noble rot fungus</name>
    <name type="synonym">Botrytis cinerea</name>
    <dbReference type="NCBI Taxonomy" id="999810"/>
    <lineage>
        <taxon>Eukaryota</taxon>
        <taxon>Fungi</taxon>
        <taxon>Dikarya</taxon>
        <taxon>Ascomycota</taxon>
        <taxon>Pezizomycotina</taxon>
        <taxon>Leotiomycetes</taxon>
        <taxon>Helotiales</taxon>
        <taxon>Sclerotiniaceae</taxon>
        <taxon>Botrytis</taxon>
    </lineage>
</organism>
<evidence type="ECO:0000313" key="1">
    <source>
        <dbReference type="EMBL" id="CCD46935.1"/>
    </source>
</evidence>
<accession>G2Y2P5</accession>
<dbReference type="EMBL" id="FQ790285">
    <property type="protein sequence ID" value="CCD46935.1"/>
    <property type="molecule type" value="Genomic_DNA"/>
</dbReference>
<dbReference type="HOGENOM" id="CLU_2372527_0_0_1"/>
<dbReference type="AlphaFoldDB" id="G2Y2P5"/>
<sequence>MRALKNTDFFPCPEHTQPSAPSRARLRLDQFSLRGQLLARWPLETQGSLEIISHLMFCFYFQFLVKSYIYSAQTANTSAPPRPLLPGHHCPAIPL</sequence>
<name>G2Y2P5_BOTF4</name>
<protein>
    <submittedName>
        <fullName evidence="1">Uncharacterized protein</fullName>
    </submittedName>
</protein>
<dbReference type="InParanoid" id="G2Y2P5"/>
<reference evidence="2" key="1">
    <citation type="journal article" date="2011" name="PLoS Genet.">
        <title>Genomic analysis of the necrotrophic fungal pathogens Sclerotinia sclerotiorum and Botrytis cinerea.</title>
        <authorList>
            <person name="Amselem J."/>
            <person name="Cuomo C.A."/>
            <person name="van Kan J.A."/>
            <person name="Viaud M."/>
            <person name="Benito E.P."/>
            <person name="Couloux A."/>
            <person name="Coutinho P.M."/>
            <person name="de Vries R.P."/>
            <person name="Dyer P.S."/>
            <person name="Fillinger S."/>
            <person name="Fournier E."/>
            <person name="Gout L."/>
            <person name="Hahn M."/>
            <person name="Kohn L."/>
            <person name="Lapalu N."/>
            <person name="Plummer K.M."/>
            <person name="Pradier J.M."/>
            <person name="Quevillon E."/>
            <person name="Sharon A."/>
            <person name="Simon A."/>
            <person name="ten Have A."/>
            <person name="Tudzynski B."/>
            <person name="Tudzynski P."/>
            <person name="Wincker P."/>
            <person name="Andrew M."/>
            <person name="Anthouard V."/>
            <person name="Beever R.E."/>
            <person name="Beffa R."/>
            <person name="Benoit I."/>
            <person name="Bouzid O."/>
            <person name="Brault B."/>
            <person name="Chen Z."/>
            <person name="Choquer M."/>
            <person name="Collemare J."/>
            <person name="Cotton P."/>
            <person name="Danchin E.G."/>
            <person name="Da Silva C."/>
            <person name="Gautier A."/>
            <person name="Giraud C."/>
            <person name="Giraud T."/>
            <person name="Gonzalez C."/>
            <person name="Grossetete S."/>
            <person name="Guldener U."/>
            <person name="Henrissat B."/>
            <person name="Howlett B.J."/>
            <person name="Kodira C."/>
            <person name="Kretschmer M."/>
            <person name="Lappartient A."/>
            <person name="Leroch M."/>
            <person name="Levis C."/>
            <person name="Mauceli E."/>
            <person name="Neuveglise C."/>
            <person name="Oeser B."/>
            <person name="Pearson M."/>
            <person name="Poulain J."/>
            <person name="Poussereau N."/>
            <person name="Quesneville H."/>
            <person name="Rascle C."/>
            <person name="Schumacher J."/>
            <person name="Segurens B."/>
            <person name="Sexton A."/>
            <person name="Silva E."/>
            <person name="Sirven C."/>
            <person name="Soanes D.M."/>
            <person name="Talbot N.J."/>
            <person name="Templeton M."/>
            <person name="Yandava C."/>
            <person name="Yarden O."/>
            <person name="Zeng Q."/>
            <person name="Rollins J.A."/>
            <person name="Lebrun M.H."/>
            <person name="Dickman M."/>
        </authorList>
    </citation>
    <scope>NUCLEOTIDE SEQUENCE [LARGE SCALE GENOMIC DNA]</scope>
    <source>
        <strain evidence="2">T4</strain>
    </source>
</reference>
<proteinExistence type="predicted"/>
<gene>
    <name evidence="1" type="ORF">BofuT4_uP038370.1</name>
</gene>
<evidence type="ECO:0000313" key="2">
    <source>
        <dbReference type="Proteomes" id="UP000008177"/>
    </source>
</evidence>
<dbReference type="Proteomes" id="UP000008177">
    <property type="component" value="Unplaced contigs"/>
</dbReference>